<evidence type="ECO:0000256" key="1">
    <source>
        <dbReference type="ARBA" id="ARBA00023125"/>
    </source>
</evidence>
<protein>
    <recommendedName>
        <fullName evidence="2">AraC-type arabinose-binding/dimerisation domain-containing protein</fullName>
    </recommendedName>
</protein>
<dbReference type="EMBL" id="LIUT01000005">
    <property type="protein sequence ID" value="KOR81962.1"/>
    <property type="molecule type" value="Genomic_DNA"/>
</dbReference>
<feature type="domain" description="AraC-type arabinose-binding/dimerisation" evidence="2">
    <location>
        <begin position="34"/>
        <end position="80"/>
    </location>
</feature>
<dbReference type="AlphaFoldDB" id="A0A0M1NIN7"/>
<reference evidence="4" key="1">
    <citation type="submission" date="2015-08" db="EMBL/GenBank/DDBJ databases">
        <title>Genome sequencing project for genomic taxonomy and phylogenomics of Bacillus-like bacteria.</title>
        <authorList>
            <person name="Liu B."/>
            <person name="Wang J."/>
            <person name="Zhu Y."/>
            <person name="Liu G."/>
            <person name="Chen Q."/>
            <person name="Chen Z."/>
            <person name="Lan J."/>
            <person name="Che J."/>
            <person name="Ge C."/>
            <person name="Shi H."/>
            <person name="Pan Z."/>
            <person name="Liu X."/>
        </authorList>
    </citation>
    <scope>NUCLEOTIDE SEQUENCE [LARGE SCALE GENOMIC DNA]</scope>
    <source>
        <strain evidence="4">FJAT-22460</strain>
    </source>
</reference>
<keyword evidence="1" id="KW-0238">DNA-binding</keyword>
<dbReference type="InterPro" id="IPR003313">
    <property type="entry name" value="AraC-bd"/>
</dbReference>
<evidence type="ECO:0000259" key="2">
    <source>
        <dbReference type="Pfam" id="PF02311"/>
    </source>
</evidence>
<dbReference type="PATRIC" id="fig|1705565.3.peg.24"/>
<evidence type="ECO:0000313" key="3">
    <source>
        <dbReference type="EMBL" id="KOR81962.1"/>
    </source>
</evidence>
<keyword evidence="4" id="KW-1185">Reference proteome</keyword>
<dbReference type="GO" id="GO:0006355">
    <property type="term" value="P:regulation of DNA-templated transcription"/>
    <property type="evidence" value="ECO:0007669"/>
    <property type="project" value="InterPro"/>
</dbReference>
<gene>
    <name evidence="3" type="ORF">AM231_20550</name>
</gene>
<proteinExistence type="predicted"/>
<dbReference type="OrthoDB" id="2618294at2"/>
<comment type="caution">
    <text evidence="3">The sequence shown here is derived from an EMBL/GenBank/DDBJ whole genome shotgun (WGS) entry which is preliminary data.</text>
</comment>
<dbReference type="GO" id="GO:0003677">
    <property type="term" value="F:DNA binding"/>
    <property type="evidence" value="ECO:0007669"/>
    <property type="project" value="UniProtKB-KW"/>
</dbReference>
<sequence length="101" mass="11482">MSAIVQSQFGITVLDVIKFQYKTRLLFDDVQSCYTVAYIQKGEVTTTSSEREYVAVAGDVMIHRPNDPFNVISRRDGVHYLFNIQVSSGRGRRLLQAIPVR</sequence>
<dbReference type="RefSeq" id="WP_054404296.1">
    <property type="nucleotide sequence ID" value="NZ_LIUT01000005.1"/>
</dbReference>
<dbReference type="Pfam" id="PF02311">
    <property type="entry name" value="AraC_binding"/>
    <property type="match status" value="1"/>
</dbReference>
<name>A0A0M1NIN7_9BACL</name>
<organism evidence="3 4">
    <name type="scientific">Paenibacillus solani</name>
    <dbReference type="NCBI Taxonomy" id="1705565"/>
    <lineage>
        <taxon>Bacteria</taxon>
        <taxon>Bacillati</taxon>
        <taxon>Bacillota</taxon>
        <taxon>Bacilli</taxon>
        <taxon>Bacillales</taxon>
        <taxon>Paenibacillaceae</taxon>
        <taxon>Paenibacillus</taxon>
    </lineage>
</organism>
<evidence type="ECO:0000313" key="4">
    <source>
        <dbReference type="Proteomes" id="UP000036932"/>
    </source>
</evidence>
<dbReference type="Proteomes" id="UP000036932">
    <property type="component" value="Unassembled WGS sequence"/>
</dbReference>
<accession>A0A0M1NIN7</accession>